<evidence type="ECO:0000313" key="2">
    <source>
        <dbReference type="Proteomes" id="UP000307720"/>
    </source>
</evidence>
<sequence>MLAYGYEVEGSPEALADVSENLKDRRSCINWFNFNTGDLYWDGNGNGYKVEINHETKQVALNEW</sequence>
<gene>
    <name evidence="1" type="ORF">E5357_11145</name>
</gene>
<name>A0AC61QYV6_9FIRM</name>
<comment type="caution">
    <text evidence="1">The sequence shown here is derived from an EMBL/GenBank/DDBJ whole genome shotgun (WGS) entry which is preliminary data.</text>
</comment>
<dbReference type="Proteomes" id="UP000307720">
    <property type="component" value="Unassembled WGS sequence"/>
</dbReference>
<reference evidence="1" key="1">
    <citation type="submission" date="2019-04" db="EMBL/GenBank/DDBJ databases">
        <title>Microbes associate with the intestines of laboratory mice.</title>
        <authorList>
            <person name="Navarre W."/>
            <person name="Wong E."/>
            <person name="Huang K."/>
            <person name="Tropini C."/>
            <person name="Ng K."/>
            <person name="Yu B."/>
        </authorList>
    </citation>
    <scope>NUCLEOTIDE SEQUENCE</scope>
    <source>
        <strain evidence="1">NM72_1-8</strain>
    </source>
</reference>
<proteinExistence type="predicted"/>
<organism evidence="1 2">
    <name type="scientific">Hominisplanchenecus murintestinalis</name>
    <dbReference type="NCBI Taxonomy" id="2941517"/>
    <lineage>
        <taxon>Bacteria</taxon>
        <taxon>Bacillati</taxon>
        <taxon>Bacillota</taxon>
        <taxon>Clostridia</taxon>
        <taxon>Lachnospirales</taxon>
        <taxon>Lachnospiraceae</taxon>
        <taxon>Hominisplanchenecus</taxon>
    </lineage>
</organism>
<dbReference type="EMBL" id="SRZB01000026">
    <property type="protein sequence ID" value="TGX97774.1"/>
    <property type="molecule type" value="Genomic_DNA"/>
</dbReference>
<evidence type="ECO:0000313" key="1">
    <source>
        <dbReference type="EMBL" id="TGX97774.1"/>
    </source>
</evidence>
<accession>A0AC61QYV6</accession>
<protein>
    <submittedName>
        <fullName evidence="1">Uncharacterized protein</fullName>
    </submittedName>
</protein>
<keyword evidence="2" id="KW-1185">Reference proteome</keyword>